<dbReference type="PANTHER" id="PTHR47962:SF5">
    <property type="entry name" value="ATP-DEPENDENT HELICASE LHR-RELATED"/>
    <property type="match status" value="1"/>
</dbReference>
<dbReference type="PANTHER" id="PTHR47962">
    <property type="entry name" value="ATP-DEPENDENT HELICASE LHR-RELATED-RELATED"/>
    <property type="match status" value="1"/>
</dbReference>
<evidence type="ECO:0000313" key="6">
    <source>
        <dbReference type="Proteomes" id="UP000074382"/>
    </source>
</evidence>
<dbReference type="PATRIC" id="fig|665004.4.peg.312"/>
<sequence length="737" mass="80844">MAASGTVPGYRRLHRGVQRWLWEQGWTGLRDIQERAIGPVLDERSDVILVAATASGKTEAAFLPVCSALAERSGGHGIRALYVSPLKALINDQYARLTDLCRHIDVPVHRWHGDVAEADKKAVLRTPDGILLITPESLEALFVRRGHAAARVFAGLDYVVVDELHALMGTERGAQMQSLLHRVELLRRRRVPRIGLSATLGDFSAAADFLRPGERDRVRVIVGKDAGQRVRLAVRGYLDRQAPGDDGGGPGRPAAESIADDLWAALRGGHNLVFANTRAAVEEYTDRLARRSRRHGLPDEFLPHHGSLSKELREEAEARLKDGTRPATAVCTATLEMGIDIGLVDTVAQLGAPDSVAGLRQRLGRSGRRGRPATLRVYVAERENTPETPPGDMLRTGLFQTVAMVDLLLERWYEPPDTGRLHLSTLIQQVLSVIAQRGGARARELYDTLCGSGPFHRVDASAFARLLRSMARHDLLVQEEDGLLLPGEAGEELLNRHDFYAAFTTVDEYRLVNGAQTLGSMPVDNHVGPGSLLVFGGRRWQVVEVDPRQKVVVLRPGGGGRPPVFTGADTDVSDGVRARMRRLYTGRDVPRYLDATAQDLLAEGRGHFHRMGLADRTVYAWGSDLLVFPWRGDRVMNTLALLLRRCGLTVGDDGAALTVSDTRPQDLWRTVRELAAGKPPEPWELAAQAVDKAVDKHDRYLDDELLVRSYAARALDLESAWEVVRAMAAEGAAVSGG</sequence>
<dbReference type="AlphaFoldDB" id="A0A147KM51"/>
<dbReference type="PROSITE" id="PS51192">
    <property type="entry name" value="HELICASE_ATP_BIND_1"/>
    <property type="match status" value="1"/>
</dbReference>
<dbReference type="RefSeq" id="WP_068753120.1">
    <property type="nucleotide sequence ID" value="NZ_KQ950180.1"/>
</dbReference>
<dbReference type="InterPro" id="IPR001650">
    <property type="entry name" value="Helicase_C-like"/>
</dbReference>
<comment type="caution">
    <text evidence="5">The sequence shown here is derived from an EMBL/GenBank/DDBJ whole genome shotgun (WGS) entry which is preliminary data.</text>
</comment>
<evidence type="ECO:0000259" key="3">
    <source>
        <dbReference type="PROSITE" id="PS51192"/>
    </source>
</evidence>
<gene>
    <name evidence="5" type="ORF">AC529_01825</name>
</gene>
<dbReference type="GO" id="GO:0003677">
    <property type="term" value="F:DNA binding"/>
    <property type="evidence" value="ECO:0007669"/>
    <property type="project" value="TreeGrafter"/>
</dbReference>
<dbReference type="SMART" id="SM00487">
    <property type="entry name" value="DEXDc"/>
    <property type="match status" value="1"/>
</dbReference>
<keyword evidence="6" id="KW-1185">Reference proteome</keyword>
<dbReference type="InterPro" id="IPR014001">
    <property type="entry name" value="Helicase_ATP-bd"/>
</dbReference>
<evidence type="ECO:0000256" key="2">
    <source>
        <dbReference type="ARBA" id="ARBA00022840"/>
    </source>
</evidence>
<dbReference type="STRING" id="665004.AC529_01825"/>
<dbReference type="GO" id="GO:0016887">
    <property type="term" value="F:ATP hydrolysis activity"/>
    <property type="evidence" value="ECO:0007669"/>
    <property type="project" value="TreeGrafter"/>
</dbReference>
<evidence type="ECO:0008006" key="7">
    <source>
        <dbReference type="Google" id="ProtNLM"/>
    </source>
</evidence>
<evidence type="ECO:0000313" key="5">
    <source>
        <dbReference type="EMBL" id="KUP98356.1"/>
    </source>
</evidence>
<evidence type="ECO:0000259" key="4">
    <source>
        <dbReference type="PROSITE" id="PS51194"/>
    </source>
</evidence>
<evidence type="ECO:0000256" key="1">
    <source>
        <dbReference type="ARBA" id="ARBA00022741"/>
    </source>
</evidence>
<organism evidence="5 6">
    <name type="scientific">Thermobifida cellulosilytica TB100</name>
    <dbReference type="NCBI Taxonomy" id="665004"/>
    <lineage>
        <taxon>Bacteria</taxon>
        <taxon>Bacillati</taxon>
        <taxon>Actinomycetota</taxon>
        <taxon>Actinomycetes</taxon>
        <taxon>Streptosporangiales</taxon>
        <taxon>Nocardiopsidaceae</taxon>
        <taxon>Thermobifida</taxon>
    </lineage>
</organism>
<feature type="domain" description="Helicase C-terminal" evidence="4">
    <location>
        <begin position="258"/>
        <end position="410"/>
    </location>
</feature>
<dbReference type="GO" id="GO:0005524">
    <property type="term" value="F:ATP binding"/>
    <property type="evidence" value="ECO:0007669"/>
    <property type="project" value="UniProtKB-KW"/>
</dbReference>
<dbReference type="InterPro" id="IPR011545">
    <property type="entry name" value="DEAD/DEAH_box_helicase_dom"/>
</dbReference>
<dbReference type="OrthoDB" id="9815222at2"/>
<dbReference type="SUPFAM" id="SSF52540">
    <property type="entry name" value="P-loop containing nucleoside triphosphate hydrolases"/>
    <property type="match status" value="1"/>
</dbReference>
<feature type="domain" description="Helicase ATP-binding" evidence="3">
    <location>
        <begin position="38"/>
        <end position="218"/>
    </location>
</feature>
<dbReference type="InterPro" id="IPR052511">
    <property type="entry name" value="ATP-dep_Helicase"/>
</dbReference>
<proteinExistence type="predicted"/>
<dbReference type="EMBL" id="LGEM01000011">
    <property type="protein sequence ID" value="KUP98356.1"/>
    <property type="molecule type" value="Genomic_DNA"/>
</dbReference>
<dbReference type="Pfam" id="PF00270">
    <property type="entry name" value="DEAD"/>
    <property type="match status" value="1"/>
</dbReference>
<dbReference type="PROSITE" id="PS51194">
    <property type="entry name" value="HELICASE_CTER"/>
    <property type="match status" value="1"/>
</dbReference>
<keyword evidence="1" id="KW-0547">Nucleotide-binding</keyword>
<dbReference type="Pfam" id="PF00271">
    <property type="entry name" value="Helicase_C"/>
    <property type="match status" value="1"/>
</dbReference>
<protein>
    <recommendedName>
        <fullName evidence="7">DEAD/DEAH box helicase</fullName>
    </recommendedName>
</protein>
<reference evidence="6" key="1">
    <citation type="journal article" date="2017" name="Acta Aliment.">
        <title>Plant polysaccharide degrading enzyme system of Thermpbifida cellulosilytica TB100 revealed by de novo genome project data.</title>
        <authorList>
            <person name="Toth A."/>
            <person name="Baka E."/>
            <person name="Luzics S."/>
            <person name="Bata-Vidacs I."/>
            <person name="Nagy I."/>
            <person name="Balint B."/>
            <person name="Herceg R."/>
            <person name="Olasz F."/>
            <person name="Wilk T."/>
            <person name="Nagy T."/>
            <person name="Kriszt B."/>
            <person name="Nagy I."/>
            <person name="Kukolya J."/>
        </authorList>
    </citation>
    <scope>NUCLEOTIDE SEQUENCE [LARGE SCALE GENOMIC DNA]</scope>
    <source>
        <strain evidence="6">TB100</strain>
    </source>
</reference>
<dbReference type="SMART" id="SM00490">
    <property type="entry name" value="HELICc"/>
    <property type="match status" value="1"/>
</dbReference>
<name>A0A147KM51_THECS</name>
<dbReference type="Proteomes" id="UP000074382">
    <property type="component" value="Unassembled WGS sequence"/>
</dbReference>
<dbReference type="InterPro" id="IPR027417">
    <property type="entry name" value="P-loop_NTPase"/>
</dbReference>
<dbReference type="Gene3D" id="3.40.50.300">
    <property type="entry name" value="P-loop containing nucleotide triphosphate hydrolases"/>
    <property type="match status" value="2"/>
</dbReference>
<accession>A0A147KM51</accession>
<keyword evidence="2" id="KW-0067">ATP-binding</keyword>